<dbReference type="Pfam" id="PF02879">
    <property type="entry name" value="PGM_PMM_II"/>
    <property type="match status" value="1"/>
</dbReference>
<evidence type="ECO:0000259" key="10">
    <source>
        <dbReference type="Pfam" id="PF02878"/>
    </source>
</evidence>
<dbReference type="GO" id="GO:0004615">
    <property type="term" value="F:phosphomannomutase activity"/>
    <property type="evidence" value="ECO:0007669"/>
    <property type="project" value="TreeGrafter"/>
</dbReference>
<keyword evidence="14" id="KW-1185">Reference proteome</keyword>
<dbReference type="RefSeq" id="WP_008523234.1">
    <property type="nucleotide sequence ID" value="NZ_CM001376.1"/>
</dbReference>
<reference evidence="13 14" key="1">
    <citation type="submission" date="2011-11" db="EMBL/GenBank/DDBJ databases">
        <title>The Noncontiguous Finished genome of Jonquetella anthropi DSM 22815.</title>
        <authorList>
            <consortium name="US DOE Joint Genome Institute (JGI-PGF)"/>
            <person name="Lucas S."/>
            <person name="Copeland A."/>
            <person name="Lapidus A."/>
            <person name="Glavina del Rio T."/>
            <person name="Dalin E."/>
            <person name="Tice H."/>
            <person name="Bruce D."/>
            <person name="Goodwin L."/>
            <person name="Pitluck S."/>
            <person name="Peters L."/>
            <person name="Mikhailova N."/>
            <person name="Held B."/>
            <person name="Kyrpides N."/>
            <person name="Mavromatis K."/>
            <person name="Ivanova N."/>
            <person name="Markowitz V."/>
            <person name="Cheng J.-F."/>
            <person name="Hugenholtz P."/>
            <person name="Woyke T."/>
            <person name="Wu D."/>
            <person name="Gronow S."/>
            <person name="Wellnitz S."/>
            <person name="Brambilla E."/>
            <person name="Klenk H.-P."/>
            <person name="Eisen J.A."/>
        </authorList>
    </citation>
    <scope>NUCLEOTIDE SEQUENCE [LARGE SCALE GENOMIC DNA]</scope>
    <source>
        <strain evidence="13 14">DSM 22815</strain>
    </source>
</reference>
<keyword evidence="4 8" id="KW-0460">Magnesium</keyword>
<evidence type="ECO:0000256" key="2">
    <source>
        <dbReference type="ARBA" id="ARBA00022553"/>
    </source>
</evidence>
<evidence type="ECO:0000256" key="4">
    <source>
        <dbReference type="ARBA" id="ARBA00022842"/>
    </source>
</evidence>
<evidence type="ECO:0000256" key="7">
    <source>
        <dbReference type="ARBA" id="ARBA00068193"/>
    </source>
</evidence>
<dbReference type="SUPFAM" id="SSF53738">
    <property type="entry name" value="Phosphoglucomutase, first 3 domains"/>
    <property type="match status" value="3"/>
</dbReference>
<dbReference type="NCBIfam" id="TIGR01455">
    <property type="entry name" value="glmM"/>
    <property type="match status" value="1"/>
</dbReference>
<dbReference type="PANTHER" id="PTHR42946">
    <property type="entry name" value="PHOSPHOHEXOSE MUTASE"/>
    <property type="match status" value="1"/>
</dbReference>
<dbReference type="EC" id="5.4.2.10" evidence="6 8"/>
<comment type="cofactor">
    <cofactor evidence="8">
        <name>Mg(2+)</name>
        <dbReference type="ChEBI" id="CHEBI:18420"/>
    </cofactor>
    <text evidence="8">Binds 1 Mg(2+) ion per subunit.</text>
</comment>
<feature type="modified residue" description="Phosphoserine" evidence="8">
    <location>
        <position position="111"/>
    </location>
</feature>
<dbReference type="PANTHER" id="PTHR42946:SF1">
    <property type="entry name" value="PHOSPHOGLUCOMUTASE (ALPHA-D-GLUCOSE-1,6-BISPHOSPHATE-DEPENDENT)"/>
    <property type="match status" value="1"/>
</dbReference>
<dbReference type="Gene3D" id="3.40.120.10">
    <property type="entry name" value="Alpha-D-Glucose-1,6-Bisphosphate, subunit A, domain 3"/>
    <property type="match status" value="3"/>
</dbReference>
<evidence type="ECO:0000259" key="12">
    <source>
        <dbReference type="Pfam" id="PF02880"/>
    </source>
</evidence>
<keyword evidence="2 8" id="KW-0597">Phosphoprotein</keyword>
<evidence type="ECO:0000256" key="8">
    <source>
        <dbReference type="HAMAP-Rule" id="MF_01554"/>
    </source>
</evidence>
<feature type="binding site" evidence="8">
    <location>
        <position position="252"/>
    </location>
    <ligand>
        <name>Mg(2+)</name>
        <dbReference type="ChEBI" id="CHEBI:18420"/>
    </ligand>
</feature>
<dbReference type="GO" id="GO:0005975">
    <property type="term" value="P:carbohydrate metabolic process"/>
    <property type="evidence" value="ECO:0007669"/>
    <property type="project" value="InterPro"/>
</dbReference>
<evidence type="ECO:0000313" key="14">
    <source>
        <dbReference type="Proteomes" id="UP000003806"/>
    </source>
</evidence>
<comment type="similarity">
    <text evidence="1 8">Belongs to the phosphohexose mutase family.</text>
</comment>
<dbReference type="InterPro" id="IPR005844">
    <property type="entry name" value="A-D-PHexomutase_a/b/a-I"/>
</dbReference>
<accession>H0UM67</accession>
<evidence type="ECO:0000259" key="9">
    <source>
        <dbReference type="Pfam" id="PF00408"/>
    </source>
</evidence>
<feature type="domain" description="Alpha-D-phosphohexomutase C-terminal" evidence="9">
    <location>
        <begin position="384"/>
        <end position="443"/>
    </location>
</feature>
<dbReference type="GO" id="GO:0006048">
    <property type="term" value="P:UDP-N-acetylglucosamine biosynthetic process"/>
    <property type="evidence" value="ECO:0007669"/>
    <property type="project" value="TreeGrafter"/>
</dbReference>
<protein>
    <recommendedName>
        <fullName evidence="7 8">Phosphoglucosamine mutase</fullName>
        <ecNumber evidence="6 8">5.4.2.10</ecNumber>
    </recommendedName>
</protein>
<dbReference type="AlphaFoldDB" id="H0UM67"/>
<comment type="function">
    <text evidence="8">Catalyzes the conversion of glucosamine-6-phosphate to glucosamine-1-phosphate.</text>
</comment>
<evidence type="ECO:0000256" key="1">
    <source>
        <dbReference type="ARBA" id="ARBA00010231"/>
    </source>
</evidence>
<dbReference type="HAMAP" id="MF_01554_B">
    <property type="entry name" value="GlmM_B"/>
    <property type="match status" value="1"/>
</dbReference>
<evidence type="ECO:0000256" key="5">
    <source>
        <dbReference type="ARBA" id="ARBA00023235"/>
    </source>
</evidence>
<dbReference type="FunFam" id="3.40.120.10:FF:000002">
    <property type="entry name" value="Phosphoglucosamine mutase"/>
    <property type="match status" value="1"/>
</dbReference>
<dbReference type="EMBL" id="CM001376">
    <property type="protein sequence ID" value="EHM13643.1"/>
    <property type="molecule type" value="Genomic_DNA"/>
</dbReference>
<evidence type="ECO:0000256" key="6">
    <source>
        <dbReference type="ARBA" id="ARBA00066330"/>
    </source>
</evidence>
<dbReference type="InterPro" id="IPR005841">
    <property type="entry name" value="Alpha-D-phosphohexomutase_SF"/>
</dbReference>
<dbReference type="GO" id="GO:0008966">
    <property type="term" value="F:phosphoglucosamine mutase activity"/>
    <property type="evidence" value="ECO:0007669"/>
    <property type="project" value="UniProtKB-UniRule"/>
</dbReference>
<sequence length="455" mass="49294">MEKTDGSQRVRCLFGTDGVRDVANRGSMTPEMALRLGRAYVLFLTERGEPRPKIVVGRDTRRSGLMLENALTAGMTSAGAEVVRLGVLPTPAVSLAVAAFGAQGGGIISASHNPPEYNGIKFLNGAGQKLRDSDELAIEDYLGDELIDDWRPTGASVGEILSDNSFAVEYAEHSLSVLAGDDLSNMKIVFDCANGAQSVVMEPFLRRLKCRALIIGHKPNGLNINEKSGVMHLETLKNAVKESGFDLGIAFDGDADRVLMVDRLGRVIDGDVILWVLGTWLKREDLLGSGVVATVMSNGALERQLSKEDIQVFRCAVGDRYVLDMMRSTASRLGGEQSGHVIVDAFTKTGDGLCTAMAFLRACREMGWQTTGLSDEFHPFPQRLVNICVADRDRAMESPAVKSAVDQANRDLGTSGRVLLRASGTEPLIRLLVECDDPDQLLQTSQVLEKLIREA</sequence>
<dbReference type="SUPFAM" id="SSF55957">
    <property type="entry name" value="Phosphoglucomutase, C-terminal domain"/>
    <property type="match status" value="1"/>
</dbReference>
<evidence type="ECO:0000256" key="3">
    <source>
        <dbReference type="ARBA" id="ARBA00022723"/>
    </source>
</evidence>
<dbReference type="PRINTS" id="PR00509">
    <property type="entry name" value="PGMPMM"/>
</dbReference>
<dbReference type="Gene3D" id="3.30.310.50">
    <property type="entry name" value="Alpha-D-phosphohexomutase, C-terminal domain"/>
    <property type="match status" value="1"/>
</dbReference>
<keyword evidence="3 8" id="KW-0479">Metal-binding</keyword>
<dbReference type="eggNOG" id="COG1109">
    <property type="taxonomic scope" value="Bacteria"/>
</dbReference>
<evidence type="ECO:0000259" key="11">
    <source>
        <dbReference type="Pfam" id="PF02879"/>
    </source>
</evidence>
<dbReference type="InterPro" id="IPR006352">
    <property type="entry name" value="GlmM_bact"/>
</dbReference>
<dbReference type="Pfam" id="PF02878">
    <property type="entry name" value="PGM_PMM_I"/>
    <property type="match status" value="1"/>
</dbReference>
<dbReference type="GO" id="GO:0005829">
    <property type="term" value="C:cytosol"/>
    <property type="evidence" value="ECO:0007669"/>
    <property type="project" value="TreeGrafter"/>
</dbReference>
<organism evidence="13 14">
    <name type="scientific">Jonquetella anthropi DSM 22815</name>
    <dbReference type="NCBI Taxonomy" id="885272"/>
    <lineage>
        <taxon>Bacteria</taxon>
        <taxon>Thermotogati</taxon>
        <taxon>Synergistota</taxon>
        <taxon>Synergistia</taxon>
        <taxon>Synergistales</taxon>
        <taxon>Dethiosulfovibrionaceae</taxon>
        <taxon>Jonquetella</taxon>
    </lineage>
</organism>
<feature type="domain" description="Alpha-D-phosphohexomutase alpha/beta/alpha" evidence="10">
    <location>
        <begin position="13"/>
        <end position="142"/>
    </location>
</feature>
<evidence type="ECO:0000313" key="13">
    <source>
        <dbReference type="EMBL" id="EHM13643.1"/>
    </source>
</evidence>
<keyword evidence="5 8" id="KW-0413">Isomerase</keyword>
<dbReference type="InterPro" id="IPR005845">
    <property type="entry name" value="A-D-PHexomutase_a/b/a-II"/>
</dbReference>
<comment type="catalytic activity">
    <reaction evidence="8">
        <text>alpha-D-glucosamine 1-phosphate = D-glucosamine 6-phosphate</text>
        <dbReference type="Rhea" id="RHEA:23424"/>
        <dbReference type="ChEBI" id="CHEBI:58516"/>
        <dbReference type="ChEBI" id="CHEBI:58725"/>
        <dbReference type="EC" id="5.4.2.10"/>
    </reaction>
</comment>
<dbReference type="GO" id="GO:0000287">
    <property type="term" value="F:magnesium ion binding"/>
    <property type="evidence" value="ECO:0007669"/>
    <property type="project" value="UniProtKB-UniRule"/>
</dbReference>
<dbReference type="InterPro" id="IPR036900">
    <property type="entry name" value="A-D-PHexomutase_C_sf"/>
</dbReference>
<feature type="binding site" description="via phosphate group" evidence="8">
    <location>
        <position position="111"/>
    </location>
    <ligand>
        <name>Mg(2+)</name>
        <dbReference type="ChEBI" id="CHEBI:18420"/>
    </ligand>
</feature>
<dbReference type="GO" id="GO:0009252">
    <property type="term" value="P:peptidoglycan biosynthetic process"/>
    <property type="evidence" value="ECO:0007669"/>
    <property type="project" value="TreeGrafter"/>
</dbReference>
<feature type="binding site" evidence="8">
    <location>
        <position position="254"/>
    </location>
    <ligand>
        <name>Mg(2+)</name>
        <dbReference type="ChEBI" id="CHEBI:18420"/>
    </ligand>
</feature>
<dbReference type="Pfam" id="PF02880">
    <property type="entry name" value="PGM_PMM_III"/>
    <property type="match status" value="1"/>
</dbReference>
<dbReference type="HOGENOM" id="CLU_016950_7_1_0"/>
<dbReference type="OrthoDB" id="9806956at2"/>
<proteinExistence type="inferred from homology"/>
<feature type="active site" description="Phosphoserine intermediate" evidence="8">
    <location>
        <position position="111"/>
    </location>
</feature>
<dbReference type="STRING" id="885272.JonanDRAFT_1279"/>
<gene>
    <name evidence="8" type="primary">glmM</name>
    <name evidence="13" type="ORF">JonanDRAFT_1279</name>
</gene>
<dbReference type="InterPro" id="IPR050060">
    <property type="entry name" value="Phosphoglucosamine_mutase"/>
</dbReference>
<comment type="PTM">
    <text evidence="8">Activated by phosphorylation.</text>
</comment>
<feature type="domain" description="Alpha-D-phosphohexomutase alpha/beta/alpha" evidence="12">
    <location>
        <begin position="269"/>
        <end position="367"/>
    </location>
</feature>
<dbReference type="Pfam" id="PF00408">
    <property type="entry name" value="PGM_PMM_IV"/>
    <property type="match status" value="1"/>
</dbReference>
<feature type="binding site" evidence="8">
    <location>
        <position position="256"/>
    </location>
    <ligand>
        <name>Mg(2+)</name>
        <dbReference type="ChEBI" id="CHEBI:18420"/>
    </ligand>
</feature>
<name>H0UM67_9BACT</name>
<dbReference type="Proteomes" id="UP000003806">
    <property type="component" value="Chromosome"/>
</dbReference>
<dbReference type="InterPro" id="IPR005843">
    <property type="entry name" value="A-D-PHexomutase_C"/>
</dbReference>
<feature type="domain" description="Alpha-D-phosphohexomutase alpha/beta/alpha" evidence="11">
    <location>
        <begin position="170"/>
        <end position="264"/>
    </location>
</feature>
<dbReference type="InterPro" id="IPR005846">
    <property type="entry name" value="A-D-PHexomutase_a/b/a-III"/>
</dbReference>
<dbReference type="InterPro" id="IPR016055">
    <property type="entry name" value="A-D-PHexomutase_a/b/a-I/II/III"/>
</dbReference>
<dbReference type="FunFam" id="3.40.120.10:FF:000001">
    <property type="entry name" value="Phosphoglucosamine mutase"/>
    <property type="match status" value="1"/>
</dbReference>